<sequence>MKSRASRCNRSSTTTFLKPGALAQIRYSKMVAKSREKYTRALMDLTRMDPVSEVIVDGGDDDVIRNVGLEEIPCFMPNFKNRYQLPRSIVRKKLVAIMPILTES</sequence>
<dbReference type="Proteomes" id="UP001454036">
    <property type="component" value="Unassembled WGS sequence"/>
</dbReference>
<organism evidence="1 2">
    <name type="scientific">Lithospermum erythrorhizon</name>
    <name type="common">Purple gromwell</name>
    <name type="synonym">Lithospermum officinale var. erythrorhizon</name>
    <dbReference type="NCBI Taxonomy" id="34254"/>
    <lineage>
        <taxon>Eukaryota</taxon>
        <taxon>Viridiplantae</taxon>
        <taxon>Streptophyta</taxon>
        <taxon>Embryophyta</taxon>
        <taxon>Tracheophyta</taxon>
        <taxon>Spermatophyta</taxon>
        <taxon>Magnoliopsida</taxon>
        <taxon>eudicotyledons</taxon>
        <taxon>Gunneridae</taxon>
        <taxon>Pentapetalae</taxon>
        <taxon>asterids</taxon>
        <taxon>lamiids</taxon>
        <taxon>Boraginales</taxon>
        <taxon>Boraginaceae</taxon>
        <taxon>Boraginoideae</taxon>
        <taxon>Lithospermeae</taxon>
        <taxon>Lithospermum</taxon>
    </lineage>
</organism>
<dbReference type="EMBL" id="BAABME010006012">
    <property type="protein sequence ID" value="GAA0167233.1"/>
    <property type="molecule type" value="Genomic_DNA"/>
</dbReference>
<reference evidence="1 2" key="1">
    <citation type="submission" date="2024-01" db="EMBL/GenBank/DDBJ databases">
        <title>The complete chloroplast genome sequence of Lithospermum erythrorhizon: insights into the phylogenetic relationship among Boraginaceae species and the maternal lineages of purple gromwells.</title>
        <authorList>
            <person name="Okada T."/>
            <person name="Watanabe K."/>
        </authorList>
    </citation>
    <scope>NUCLEOTIDE SEQUENCE [LARGE SCALE GENOMIC DNA]</scope>
</reference>
<name>A0AAV3QW12_LITER</name>
<evidence type="ECO:0000313" key="1">
    <source>
        <dbReference type="EMBL" id="GAA0167233.1"/>
    </source>
</evidence>
<dbReference type="PANTHER" id="PTHR35495:SF1">
    <property type="entry name" value="OS06G0679600 PROTEIN"/>
    <property type="match status" value="1"/>
</dbReference>
<accession>A0AAV3QW12</accession>
<keyword evidence="2" id="KW-1185">Reference proteome</keyword>
<gene>
    <name evidence="1" type="ORF">LIER_22210</name>
</gene>
<dbReference type="PANTHER" id="PTHR35495">
    <property type="entry name" value="OS06G0679600 PROTEIN"/>
    <property type="match status" value="1"/>
</dbReference>
<comment type="caution">
    <text evidence="1">The sequence shown here is derived from an EMBL/GenBank/DDBJ whole genome shotgun (WGS) entry which is preliminary data.</text>
</comment>
<dbReference type="AlphaFoldDB" id="A0AAV3QW12"/>
<evidence type="ECO:0000313" key="2">
    <source>
        <dbReference type="Proteomes" id="UP001454036"/>
    </source>
</evidence>
<protein>
    <submittedName>
        <fullName evidence="1">Uncharacterized protein</fullName>
    </submittedName>
</protein>
<proteinExistence type="predicted"/>